<reference evidence="1" key="1">
    <citation type="submission" date="2014-09" db="EMBL/GenBank/DDBJ databases">
        <authorList>
            <person name="Magalhaes I.L.F."/>
            <person name="Oliveira U."/>
            <person name="Santos F.R."/>
            <person name="Vidigal T.H.D.A."/>
            <person name="Brescovit A.D."/>
            <person name="Santos A.J."/>
        </authorList>
    </citation>
    <scope>NUCLEOTIDE SEQUENCE</scope>
    <source>
        <tissue evidence="1">Shoot tissue taken approximately 20 cm above the soil surface</tissue>
    </source>
</reference>
<sequence length="25" mass="2778">MLATCLLECIADPQERIVLKSKSCI</sequence>
<dbReference type="AlphaFoldDB" id="A0A0A9THC6"/>
<reference evidence="1" key="2">
    <citation type="journal article" date="2015" name="Data Brief">
        <title>Shoot transcriptome of the giant reed, Arundo donax.</title>
        <authorList>
            <person name="Barrero R.A."/>
            <person name="Guerrero F.D."/>
            <person name="Moolhuijzen P."/>
            <person name="Goolsby J.A."/>
            <person name="Tidwell J."/>
            <person name="Bellgard S.E."/>
            <person name="Bellgard M.I."/>
        </authorList>
    </citation>
    <scope>NUCLEOTIDE SEQUENCE</scope>
    <source>
        <tissue evidence="1">Shoot tissue taken approximately 20 cm above the soil surface</tissue>
    </source>
</reference>
<dbReference type="EMBL" id="GBRH01237380">
    <property type="protein sequence ID" value="JAD60515.1"/>
    <property type="molecule type" value="Transcribed_RNA"/>
</dbReference>
<proteinExistence type="predicted"/>
<organism evidence="1">
    <name type="scientific">Arundo donax</name>
    <name type="common">Giant reed</name>
    <name type="synonym">Donax arundinaceus</name>
    <dbReference type="NCBI Taxonomy" id="35708"/>
    <lineage>
        <taxon>Eukaryota</taxon>
        <taxon>Viridiplantae</taxon>
        <taxon>Streptophyta</taxon>
        <taxon>Embryophyta</taxon>
        <taxon>Tracheophyta</taxon>
        <taxon>Spermatophyta</taxon>
        <taxon>Magnoliopsida</taxon>
        <taxon>Liliopsida</taxon>
        <taxon>Poales</taxon>
        <taxon>Poaceae</taxon>
        <taxon>PACMAD clade</taxon>
        <taxon>Arundinoideae</taxon>
        <taxon>Arundineae</taxon>
        <taxon>Arundo</taxon>
    </lineage>
</organism>
<evidence type="ECO:0000313" key="1">
    <source>
        <dbReference type="EMBL" id="JAD60515.1"/>
    </source>
</evidence>
<protein>
    <submittedName>
        <fullName evidence="1">Uncharacterized protein</fullName>
    </submittedName>
</protein>
<name>A0A0A9THC6_ARUDO</name>
<accession>A0A0A9THC6</accession>